<sequence length="150" mass="16193">MSTAKGELIAIDLSAGIIRKWKETYQWIPIFGSLLAFATAFVTGANSIPVPFSTSVGSGALTLLKASILACIINVPVSAFAINSTGDALLSDFLKENQPSEGFLMWSLVVVLITTSTYLKTTPQKSSNKQKLEVPISDLTCQYHESDLNY</sequence>
<dbReference type="Proteomes" id="UP001234297">
    <property type="component" value="Chromosome 8"/>
</dbReference>
<organism evidence="1 2">
    <name type="scientific">Persea americana</name>
    <name type="common">Avocado</name>
    <dbReference type="NCBI Taxonomy" id="3435"/>
    <lineage>
        <taxon>Eukaryota</taxon>
        <taxon>Viridiplantae</taxon>
        <taxon>Streptophyta</taxon>
        <taxon>Embryophyta</taxon>
        <taxon>Tracheophyta</taxon>
        <taxon>Spermatophyta</taxon>
        <taxon>Magnoliopsida</taxon>
        <taxon>Magnoliidae</taxon>
        <taxon>Laurales</taxon>
        <taxon>Lauraceae</taxon>
        <taxon>Persea</taxon>
    </lineage>
</organism>
<proteinExistence type="predicted"/>
<dbReference type="EMBL" id="CM056816">
    <property type="protein sequence ID" value="KAJ8633426.1"/>
    <property type="molecule type" value="Genomic_DNA"/>
</dbReference>
<comment type="caution">
    <text evidence="1">The sequence shown here is derived from an EMBL/GenBank/DDBJ whole genome shotgun (WGS) entry which is preliminary data.</text>
</comment>
<evidence type="ECO:0000313" key="2">
    <source>
        <dbReference type="Proteomes" id="UP001234297"/>
    </source>
</evidence>
<accession>A0ACC2LJP0</accession>
<reference evidence="1 2" key="1">
    <citation type="journal article" date="2022" name="Hortic Res">
        <title>A haplotype resolved chromosomal level avocado genome allows analysis of novel avocado genes.</title>
        <authorList>
            <person name="Nath O."/>
            <person name="Fletcher S.J."/>
            <person name="Hayward A."/>
            <person name="Shaw L.M."/>
            <person name="Masouleh A.K."/>
            <person name="Furtado A."/>
            <person name="Henry R.J."/>
            <person name="Mitter N."/>
        </authorList>
    </citation>
    <scope>NUCLEOTIDE SEQUENCE [LARGE SCALE GENOMIC DNA]</scope>
    <source>
        <strain evidence="2">cv. Hass</strain>
    </source>
</reference>
<gene>
    <name evidence="1" type="ORF">MRB53_026762</name>
</gene>
<protein>
    <submittedName>
        <fullName evidence="1">Uncharacterized protein</fullName>
    </submittedName>
</protein>
<evidence type="ECO:0000313" key="1">
    <source>
        <dbReference type="EMBL" id="KAJ8633426.1"/>
    </source>
</evidence>
<keyword evidence="2" id="KW-1185">Reference proteome</keyword>
<name>A0ACC2LJP0_PERAE</name>